<protein>
    <submittedName>
        <fullName evidence="1">Uncharacterized protein</fullName>
    </submittedName>
</protein>
<dbReference type="Proteomes" id="UP000320773">
    <property type="component" value="Unassembled WGS sequence"/>
</dbReference>
<dbReference type="AlphaFoldDB" id="A0A543G032"/>
<comment type="caution">
    <text evidence="1">The sequence shown here is derived from an EMBL/GenBank/DDBJ whole genome shotgun (WGS) entry which is preliminary data.</text>
</comment>
<reference evidence="1 2" key="1">
    <citation type="submission" date="2019-06" db="EMBL/GenBank/DDBJ databases">
        <title>Genomic Encyclopedia of Archaeal and Bacterial Type Strains, Phase II (KMG-II): from individual species to whole genera.</title>
        <authorList>
            <person name="Goeker M."/>
        </authorList>
    </citation>
    <scope>NUCLEOTIDE SEQUENCE [LARGE SCALE GENOMIC DNA]</scope>
    <source>
        <strain evidence="1 2">DSM 24789</strain>
    </source>
</reference>
<dbReference type="EMBL" id="VFPJ01000001">
    <property type="protein sequence ID" value="TQM39438.1"/>
    <property type="molecule type" value="Genomic_DNA"/>
</dbReference>
<proteinExistence type="predicted"/>
<accession>A0A543G032</accession>
<organism evidence="1 2">
    <name type="scientific">Flavobacterium branchiophilum</name>
    <dbReference type="NCBI Taxonomy" id="55197"/>
    <lineage>
        <taxon>Bacteria</taxon>
        <taxon>Pseudomonadati</taxon>
        <taxon>Bacteroidota</taxon>
        <taxon>Flavobacteriia</taxon>
        <taxon>Flavobacteriales</taxon>
        <taxon>Flavobacteriaceae</taxon>
        <taxon>Flavobacterium</taxon>
    </lineage>
</organism>
<gene>
    <name evidence="1" type="ORF">BC670_0232</name>
</gene>
<evidence type="ECO:0000313" key="2">
    <source>
        <dbReference type="Proteomes" id="UP000320773"/>
    </source>
</evidence>
<evidence type="ECO:0000313" key="1">
    <source>
        <dbReference type="EMBL" id="TQM39438.1"/>
    </source>
</evidence>
<name>A0A543G032_9FLAO</name>
<sequence length="35" mass="4097">MKTKQKVFPNYTSNLFNLVKLLVIKNLANKNTIIF</sequence>